<feature type="region of interest" description="Disordered" evidence="7">
    <location>
        <begin position="116"/>
        <end position="233"/>
    </location>
</feature>
<evidence type="ECO:0000256" key="3">
    <source>
        <dbReference type="ARBA" id="ARBA00023125"/>
    </source>
</evidence>
<gene>
    <name evidence="9" type="ORF">ATNIH1004_005985</name>
</gene>
<feature type="region of interest" description="Disordered" evidence="7">
    <location>
        <begin position="344"/>
        <end position="374"/>
    </location>
</feature>
<comment type="caution">
    <text evidence="9">The sequence shown here is derived from an EMBL/GenBank/DDBJ whole genome shotgun (WGS) entry which is preliminary data.</text>
</comment>
<evidence type="ECO:0000256" key="2">
    <source>
        <dbReference type="ARBA" id="ARBA00023015"/>
    </source>
</evidence>
<proteinExistence type="predicted"/>
<dbReference type="InterPro" id="IPR030456">
    <property type="entry name" value="TF_fork_head_CS_2"/>
</dbReference>
<dbReference type="PROSITE" id="PS50039">
    <property type="entry name" value="FORK_HEAD_3"/>
    <property type="match status" value="1"/>
</dbReference>
<protein>
    <recommendedName>
        <fullName evidence="8">Fork-head domain-containing protein</fullName>
    </recommendedName>
</protein>
<reference evidence="9 10" key="1">
    <citation type="submission" date="2019-08" db="EMBL/GenBank/DDBJ databases">
        <title>The genome sequence of a newly discovered highly antifungal drug resistant Aspergillus species, Aspergillus tanneri NIH 1004.</title>
        <authorList>
            <person name="Mounaud S."/>
            <person name="Singh I."/>
            <person name="Joardar V."/>
            <person name="Pakala S."/>
            <person name="Pakala S."/>
            <person name="Venepally P."/>
            <person name="Chung J.K."/>
            <person name="Losada L."/>
            <person name="Nierman W.C."/>
        </authorList>
    </citation>
    <scope>NUCLEOTIDE SEQUENCE [LARGE SCALE GENOMIC DNA]</scope>
    <source>
        <strain evidence="9 10">NIH1004</strain>
    </source>
</reference>
<evidence type="ECO:0000313" key="10">
    <source>
        <dbReference type="Proteomes" id="UP000324241"/>
    </source>
</evidence>
<keyword evidence="5 6" id="KW-0539">Nucleus</keyword>
<comment type="subcellular location">
    <subcellularLocation>
        <location evidence="1 6">Nucleus</location>
    </subcellularLocation>
</comment>
<evidence type="ECO:0000313" key="9">
    <source>
        <dbReference type="EMBL" id="KAA8647295.1"/>
    </source>
</evidence>
<dbReference type="VEuPathDB" id="FungiDB:EYZ11_007913"/>
<name>A0A5M9MJW2_9EURO</name>
<dbReference type="PANTHER" id="PTHR45881">
    <property type="entry name" value="CHECKPOINT SUPPRESSOR 1-LIKE, ISOFORM A-RELATED"/>
    <property type="match status" value="1"/>
</dbReference>
<dbReference type="RefSeq" id="XP_033426656.1">
    <property type="nucleotide sequence ID" value="XM_033570624.1"/>
</dbReference>
<evidence type="ECO:0000256" key="1">
    <source>
        <dbReference type="ARBA" id="ARBA00004123"/>
    </source>
</evidence>
<dbReference type="InterPro" id="IPR036388">
    <property type="entry name" value="WH-like_DNA-bd_sf"/>
</dbReference>
<dbReference type="OrthoDB" id="5954824at2759"/>
<dbReference type="PANTHER" id="PTHR45881:SF5">
    <property type="entry name" value="FORK-HEAD DOMAIN-CONTAINING PROTEIN"/>
    <property type="match status" value="1"/>
</dbReference>
<organism evidence="9 10">
    <name type="scientific">Aspergillus tanneri</name>
    <dbReference type="NCBI Taxonomy" id="1220188"/>
    <lineage>
        <taxon>Eukaryota</taxon>
        <taxon>Fungi</taxon>
        <taxon>Dikarya</taxon>
        <taxon>Ascomycota</taxon>
        <taxon>Pezizomycotina</taxon>
        <taxon>Eurotiomycetes</taxon>
        <taxon>Eurotiomycetidae</taxon>
        <taxon>Eurotiales</taxon>
        <taxon>Aspergillaceae</taxon>
        <taxon>Aspergillus</taxon>
        <taxon>Aspergillus subgen. Circumdati</taxon>
    </lineage>
</organism>
<dbReference type="GeneID" id="54328687"/>
<dbReference type="AlphaFoldDB" id="A0A5M9MJW2"/>
<evidence type="ECO:0000256" key="7">
    <source>
        <dbReference type="SAM" id="MobiDB-lite"/>
    </source>
</evidence>
<evidence type="ECO:0000256" key="4">
    <source>
        <dbReference type="ARBA" id="ARBA00023163"/>
    </source>
</evidence>
<dbReference type="GO" id="GO:0005634">
    <property type="term" value="C:nucleus"/>
    <property type="evidence" value="ECO:0007669"/>
    <property type="project" value="UniProtKB-SubCell"/>
</dbReference>
<dbReference type="Proteomes" id="UP000324241">
    <property type="component" value="Unassembled WGS sequence"/>
</dbReference>
<dbReference type="SMART" id="SM00339">
    <property type="entry name" value="FH"/>
    <property type="match status" value="1"/>
</dbReference>
<keyword evidence="2" id="KW-0805">Transcription regulation</keyword>
<dbReference type="Gene3D" id="1.10.10.10">
    <property type="entry name" value="Winged helix-like DNA-binding domain superfamily/Winged helix DNA-binding domain"/>
    <property type="match status" value="1"/>
</dbReference>
<feature type="DNA-binding region" description="Fork-head" evidence="6">
    <location>
        <begin position="230"/>
        <end position="348"/>
    </location>
</feature>
<evidence type="ECO:0000256" key="5">
    <source>
        <dbReference type="ARBA" id="ARBA00023242"/>
    </source>
</evidence>
<feature type="domain" description="Fork-head" evidence="8">
    <location>
        <begin position="230"/>
        <end position="348"/>
    </location>
</feature>
<dbReference type="SUPFAM" id="SSF46785">
    <property type="entry name" value="Winged helix' DNA-binding domain"/>
    <property type="match status" value="1"/>
</dbReference>
<evidence type="ECO:0000259" key="8">
    <source>
        <dbReference type="PROSITE" id="PS50039"/>
    </source>
</evidence>
<feature type="compositionally biased region" description="Low complexity" evidence="7">
    <location>
        <begin position="175"/>
        <end position="195"/>
    </location>
</feature>
<dbReference type="InterPro" id="IPR036390">
    <property type="entry name" value="WH_DNA-bd_sf"/>
</dbReference>
<dbReference type="Pfam" id="PF00250">
    <property type="entry name" value="Forkhead"/>
    <property type="match status" value="1"/>
</dbReference>
<keyword evidence="4" id="KW-0804">Transcription</keyword>
<dbReference type="GO" id="GO:0000981">
    <property type="term" value="F:DNA-binding transcription factor activity, RNA polymerase II-specific"/>
    <property type="evidence" value="ECO:0007669"/>
    <property type="project" value="TreeGrafter"/>
</dbReference>
<dbReference type="PROSITE" id="PS50096">
    <property type="entry name" value="IQ"/>
    <property type="match status" value="1"/>
</dbReference>
<dbReference type="GO" id="GO:0000978">
    <property type="term" value="F:RNA polymerase II cis-regulatory region sequence-specific DNA binding"/>
    <property type="evidence" value="ECO:0007669"/>
    <property type="project" value="TreeGrafter"/>
</dbReference>
<dbReference type="InterPro" id="IPR001766">
    <property type="entry name" value="Fork_head_dom"/>
</dbReference>
<evidence type="ECO:0000256" key="6">
    <source>
        <dbReference type="PROSITE-ProRule" id="PRU00089"/>
    </source>
</evidence>
<dbReference type="PROSITE" id="PS00658">
    <property type="entry name" value="FORK_HEAD_2"/>
    <property type="match status" value="1"/>
</dbReference>
<accession>A0A5M9MJW2</accession>
<keyword evidence="3 6" id="KW-0238">DNA-binding</keyword>
<dbReference type="EMBL" id="QUQM01000004">
    <property type="protein sequence ID" value="KAA8647295.1"/>
    <property type="molecule type" value="Genomic_DNA"/>
</dbReference>
<sequence>MMDRFVPSSAFQLGPIPSGQANTRHFIAKRAEAPSSSVNNGALVETSCHSNPCSLIENWTSSNSSSAGMMMSCQPPCAIETTPGYSLSPSHSPMETVADGVPRLFPYDHGWSSSFMASSSTTSQLKPGLRRPHAAAYHGSPDWIRETDGSTFDPDPSSYSSSQPGIETQDRSEAPAALYPTTTITTPSPTLSISSRQPMHGGKSTPSAPNPATDRDDMQTSPDDTEGEPNNDQPYSWLIYRALRSAPGMKLPLQEIYSWFEKNTAKGKDRNSKGWQNSIRHNLSMNALPRGILRTSPRIGFETYNVLQGFEAVREESTPGKKAVNFWRLTEEAVKNGIQSTTRYRKQANYKKSLGSDPPAPLRQRSGAKGGKATKVTAKFRGHLSQDGIRKERCRQRLASQRRLQKSLYRQYYHHHQPPTTTVSPFHVPGPATPLTRPSIEPFDLGSVVGCADPPPCPSIFCDMAGSGSDCPAMDTGFLGWCGVLQQFPHGLLTGSEIPSDLQLGV</sequence>